<comment type="caution">
    <text evidence="2">The sequence shown here is derived from an EMBL/GenBank/DDBJ whole genome shotgun (WGS) entry which is preliminary data.</text>
</comment>
<evidence type="ECO:0000313" key="3">
    <source>
        <dbReference type="Proteomes" id="UP000597444"/>
    </source>
</evidence>
<keyword evidence="2" id="KW-0489">Methyltransferase</keyword>
<evidence type="ECO:0000313" key="2">
    <source>
        <dbReference type="EMBL" id="GHO95086.1"/>
    </source>
</evidence>
<dbReference type="Gene3D" id="3.40.50.150">
    <property type="entry name" value="Vaccinia Virus protein VP39"/>
    <property type="match status" value="1"/>
</dbReference>
<gene>
    <name evidence="2" type="ORF">KSF_051340</name>
</gene>
<dbReference type="InterPro" id="IPR013216">
    <property type="entry name" value="Methyltransf_11"/>
</dbReference>
<accession>A0A8J3IRT8</accession>
<dbReference type="EMBL" id="BNJK01000001">
    <property type="protein sequence ID" value="GHO95086.1"/>
    <property type="molecule type" value="Genomic_DNA"/>
</dbReference>
<organism evidence="2 3">
    <name type="scientific">Reticulibacter mediterranei</name>
    <dbReference type="NCBI Taxonomy" id="2778369"/>
    <lineage>
        <taxon>Bacteria</taxon>
        <taxon>Bacillati</taxon>
        <taxon>Chloroflexota</taxon>
        <taxon>Ktedonobacteria</taxon>
        <taxon>Ktedonobacterales</taxon>
        <taxon>Reticulibacteraceae</taxon>
        <taxon>Reticulibacter</taxon>
    </lineage>
</organism>
<dbReference type="GO" id="GO:0008757">
    <property type="term" value="F:S-adenosylmethionine-dependent methyltransferase activity"/>
    <property type="evidence" value="ECO:0007669"/>
    <property type="project" value="InterPro"/>
</dbReference>
<evidence type="ECO:0000259" key="1">
    <source>
        <dbReference type="Pfam" id="PF08241"/>
    </source>
</evidence>
<reference evidence="2" key="1">
    <citation type="submission" date="2020-10" db="EMBL/GenBank/DDBJ databases">
        <title>Taxonomic study of unclassified bacteria belonging to the class Ktedonobacteria.</title>
        <authorList>
            <person name="Yabe S."/>
            <person name="Wang C.M."/>
            <person name="Zheng Y."/>
            <person name="Sakai Y."/>
            <person name="Cavaletti L."/>
            <person name="Monciardini P."/>
            <person name="Donadio S."/>
        </authorList>
    </citation>
    <scope>NUCLEOTIDE SEQUENCE</scope>
    <source>
        <strain evidence="2">ID150040</strain>
    </source>
</reference>
<proteinExistence type="predicted"/>
<dbReference type="AlphaFoldDB" id="A0A8J3IRT8"/>
<feature type="domain" description="Methyltransferase type 11" evidence="1">
    <location>
        <begin position="55"/>
        <end position="150"/>
    </location>
</feature>
<dbReference type="GO" id="GO:0032259">
    <property type="term" value="P:methylation"/>
    <property type="evidence" value="ECO:0007669"/>
    <property type="project" value="UniProtKB-KW"/>
</dbReference>
<sequence>MTQTSPQDSDEKKARVQDYFSRTAENYVTSTTHRTGSDLQRLVDLGEWDAQQQALDIATGGGHTALAVAPHVAHIVVSDLTPRMLEKARAFLLSQNVTNAEFVPADAENLPFASASFDRVTCRIAPHHFPNVARFVQEVARVLKPGGIFLLIDNIAPDASALDTFINTVEKRRDSSHGRCCTLIEWRRFFADAGLSVELEEVFRRTHNYDDWTARSQLAASEKAKLERFILTASEEAQRYFAVTADDGHLKQFNTDVALLKGRKQQ</sequence>
<dbReference type="RefSeq" id="WP_220205789.1">
    <property type="nucleotide sequence ID" value="NZ_BNJK01000001.1"/>
</dbReference>
<dbReference type="PANTHER" id="PTHR43591">
    <property type="entry name" value="METHYLTRANSFERASE"/>
    <property type="match status" value="1"/>
</dbReference>
<protein>
    <submittedName>
        <fullName evidence="2">Methyltransferase</fullName>
    </submittedName>
</protein>
<dbReference type="Pfam" id="PF08241">
    <property type="entry name" value="Methyltransf_11"/>
    <property type="match status" value="1"/>
</dbReference>
<keyword evidence="2" id="KW-0808">Transferase</keyword>
<dbReference type="SUPFAM" id="SSF53335">
    <property type="entry name" value="S-adenosyl-L-methionine-dependent methyltransferases"/>
    <property type="match status" value="1"/>
</dbReference>
<keyword evidence="3" id="KW-1185">Reference proteome</keyword>
<dbReference type="Proteomes" id="UP000597444">
    <property type="component" value="Unassembled WGS sequence"/>
</dbReference>
<name>A0A8J3IRT8_9CHLR</name>
<dbReference type="InterPro" id="IPR029063">
    <property type="entry name" value="SAM-dependent_MTases_sf"/>
</dbReference>
<dbReference type="CDD" id="cd02440">
    <property type="entry name" value="AdoMet_MTases"/>
    <property type="match status" value="1"/>
</dbReference>